<organism evidence="3 4">
    <name type="scientific">Prauserella flavalba</name>
    <dbReference type="NCBI Taxonomy" id="1477506"/>
    <lineage>
        <taxon>Bacteria</taxon>
        <taxon>Bacillati</taxon>
        <taxon>Actinomycetota</taxon>
        <taxon>Actinomycetes</taxon>
        <taxon>Pseudonocardiales</taxon>
        <taxon>Pseudonocardiaceae</taxon>
        <taxon>Prauserella</taxon>
    </lineage>
</organism>
<protein>
    <recommendedName>
        <fullName evidence="2">DUF1468 domain-containing protein</fullName>
    </recommendedName>
</protein>
<dbReference type="RefSeq" id="WP_110343448.1">
    <property type="nucleotide sequence ID" value="NZ_JBHVKT010000003.1"/>
</dbReference>
<reference evidence="3 4" key="1">
    <citation type="submission" date="2016-07" db="EMBL/GenBank/DDBJ databases">
        <title>Draft genome sequence of Prauserella sp. YIM 121212, isolated from alkaline soil.</title>
        <authorList>
            <person name="Ruckert C."/>
            <person name="Albersmeier A."/>
            <person name="Jiang C.-L."/>
            <person name="Jiang Y."/>
            <person name="Kalinowski J."/>
            <person name="Schneider O."/>
            <person name="Winkler A."/>
            <person name="Zotchev S.B."/>
        </authorList>
    </citation>
    <scope>NUCLEOTIDE SEQUENCE [LARGE SCALE GENOMIC DNA]</scope>
    <source>
        <strain evidence="3 4">YIM 121212</strain>
    </source>
</reference>
<feature type="transmembrane region" description="Helical" evidence="1">
    <location>
        <begin position="20"/>
        <end position="42"/>
    </location>
</feature>
<evidence type="ECO:0000256" key="1">
    <source>
        <dbReference type="SAM" id="Phobius"/>
    </source>
</evidence>
<feature type="domain" description="DUF1468" evidence="2">
    <location>
        <begin position="23"/>
        <end position="155"/>
    </location>
</feature>
<evidence type="ECO:0000259" key="2">
    <source>
        <dbReference type="Pfam" id="PF07331"/>
    </source>
</evidence>
<feature type="transmembrane region" description="Helical" evidence="1">
    <location>
        <begin position="132"/>
        <end position="154"/>
    </location>
</feature>
<proteinExistence type="predicted"/>
<keyword evidence="4" id="KW-1185">Reference proteome</keyword>
<dbReference type="OrthoDB" id="3576735at2"/>
<name>A0A318LAH4_9PSEU</name>
<keyword evidence="1" id="KW-0812">Transmembrane</keyword>
<keyword evidence="1" id="KW-1133">Transmembrane helix</keyword>
<dbReference type="EMBL" id="MASU01000019">
    <property type="protein sequence ID" value="PXY18719.1"/>
    <property type="molecule type" value="Genomic_DNA"/>
</dbReference>
<feature type="transmembrane region" description="Helical" evidence="1">
    <location>
        <begin position="54"/>
        <end position="72"/>
    </location>
</feature>
<keyword evidence="1" id="KW-0472">Membrane</keyword>
<evidence type="ECO:0000313" key="3">
    <source>
        <dbReference type="EMBL" id="PXY18719.1"/>
    </source>
</evidence>
<gene>
    <name evidence="3" type="ORF">BA062_34500</name>
</gene>
<dbReference type="AlphaFoldDB" id="A0A318LAH4"/>
<accession>A0A318LAH4</accession>
<dbReference type="Proteomes" id="UP000247892">
    <property type="component" value="Unassembled WGS sequence"/>
</dbReference>
<comment type="caution">
    <text evidence="3">The sequence shown here is derived from an EMBL/GenBank/DDBJ whole genome shotgun (WGS) entry which is preliminary data.</text>
</comment>
<feature type="transmembrane region" description="Helical" evidence="1">
    <location>
        <begin position="92"/>
        <end position="120"/>
    </location>
</feature>
<dbReference type="Pfam" id="PF07331">
    <property type="entry name" value="TctB"/>
    <property type="match status" value="1"/>
</dbReference>
<evidence type="ECO:0000313" key="4">
    <source>
        <dbReference type="Proteomes" id="UP000247892"/>
    </source>
</evidence>
<dbReference type="InterPro" id="IPR009936">
    <property type="entry name" value="DUF1468"/>
</dbReference>
<sequence length="163" mass="17504">MSVPLSPDDVSDPPVRRRLAYRIGPLVLLCLGIVAAVLACTLALGEARRPGPGLWPLLASGLLVAVAALLLFREDPADYERWTRGTARVGVAVLSVVAFIPLFQFTGLLPAGFLLLAFWLRFFARERLFKALILAASGAVVLQLVFVEVLGVPVPAGPRFGLF</sequence>